<keyword evidence="1" id="KW-0472">Membrane</keyword>
<evidence type="ECO:0000313" key="3">
    <source>
        <dbReference type="Proteomes" id="UP000449846"/>
    </source>
</evidence>
<dbReference type="RefSeq" id="WP_155038134.1">
    <property type="nucleotide sequence ID" value="NZ_JBHGCD010000001.1"/>
</dbReference>
<dbReference type="AlphaFoldDB" id="A0A844HH35"/>
<protein>
    <submittedName>
        <fullName evidence="2">Uncharacterized protein</fullName>
    </submittedName>
</protein>
<dbReference type="Gene3D" id="1.10.150.20">
    <property type="entry name" value="5' to 3' exonuclease, C-terminal subdomain"/>
    <property type="match status" value="1"/>
</dbReference>
<keyword evidence="1" id="KW-0812">Transmembrane</keyword>
<organism evidence="2 3">
    <name type="scientific">Paracoccus litorisediminis</name>
    <dbReference type="NCBI Taxonomy" id="2006130"/>
    <lineage>
        <taxon>Bacteria</taxon>
        <taxon>Pseudomonadati</taxon>
        <taxon>Pseudomonadota</taxon>
        <taxon>Alphaproteobacteria</taxon>
        <taxon>Rhodobacterales</taxon>
        <taxon>Paracoccaceae</taxon>
        <taxon>Paracoccus</taxon>
    </lineage>
</organism>
<feature type="transmembrane region" description="Helical" evidence="1">
    <location>
        <begin position="34"/>
        <end position="56"/>
    </location>
</feature>
<name>A0A844HH35_9RHOB</name>
<dbReference type="Proteomes" id="UP000449846">
    <property type="component" value="Unassembled WGS sequence"/>
</dbReference>
<feature type="transmembrane region" description="Helical" evidence="1">
    <location>
        <begin position="9"/>
        <end position="28"/>
    </location>
</feature>
<accession>A0A844HH35</accession>
<dbReference type="OrthoDB" id="9807941at2"/>
<evidence type="ECO:0000256" key="1">
    <source>
        <dbReference type="SAM" id="Phobius"/>
    </source>
</evidence>
<dbReference type="EMBL" id="WMIG01000001">
    <property type="protein sequence ID" value="MTH58239.1"/>
    <property type="molecule type" value="Genomic_DNA"/>
</dbReference>
<evidence type="ECO:0000313" key="2">
    <source>
        <dbReference type="EMBL" id="MTH58239.1"/>
    </source>
</evidence>
<sequence length="231" mass="24530">MERKVCNRNCWILGAIAGVVVLLFTSGIGDRGFFTGLFLGLLTFGMFGATLVWLLCADRPELSQSDDIVSAQDWRREALDSEPETMLVPASLSEPVTGASQMPIMAGAMPVAKPAAATAPAVEAAPVVAKPAPTPKPAPVKAAAAKAEESADDLRRIKGVGPKLSDWLRENGVTRFAQIAAWDAATVADFAHRLGRMGGRIETDDWVGQARLLAEGHQTEHSRAVDRGEAT</sequence>
<gene>
    <name evidence="2" type="ORF">GL300_03315</name>
</gene>
<keyword evidence="1" id="KW-1133">Transmembrane helix</keyword>
<reference evidence="2 3" key="1">
    <citation type="submission" date="2019-11" db="EMBL/GenBank/DDBJ databases">
        <authorList>
            <person name="Dong K."/>
        </authorList>
    </citation>
    <scope>NUCLEOTIDE SEQUENCE [LARGE SCALE GENOMIC DNA]</scope>
    <source>
        <strain evidence="2 3">NBRC 112902</strain>
    </source>
</reference>
<comment type="caution">
    <text evidence="2">The sequence shown here is derived from an EMBL/GenBank/DDBJ whole genome shotgun (WGS) entry which is preliminary data.</text>
</comment>
<keyword evidence="3" id="KW-1185">Reference proteome</keyword>
<proteinExistence type="predicted"/>